<comment type="catalytic activity">
    <reaction evidence="1">
        <text>hexadecane-1,2-diol + hexadecanoyl-CoA = 2-hydroxyhexadecyl hexadecanoate + CoA</text>
        <dbReference type="Rhea" id="RHEA:38171"/>
        <dbReference type="ChEBI" id="CHEBI:57287"/>
        <dbReference type="ChEBI" id="CHEBI:57379"/>
        <dbReference type="ChEBI" id="CHEBI:75586"/>
        <dbReference type="ChEBI" id="CHEBI:75587"/>
    </reaction>
    <physiologicalReaction direction="left-to-right" evidence="1">
        <dbReference type="Rhea" id="RHEA:38172"/>
    </physiologicalReaction>
</comment>
<feature type="transmembrane region" description="Helical" evidence="31">
    <location>
        <begin position="381"/>
        <end position="399"/>
    </location>
</feature>
<feature type="transmembrane region" description="Helical" evidence="31">
    <location>
        <begin position="106"/>
        <end position="124"/>
    </location>
</feature>
<dbReference type="InterPro" id="IPR004299">
    <property type="entry name" value="MBOAT_fam"/>
</dbReference>
<evidence type="ECO:0000256" key="11">
    <source>
        <dbReference type="ARBA" id="ARBA00022679"/>
    </source>
</evidence>
<evidence type="ECO:0000256" key="28">
    <source>
        <dbReference type="ARBA" id="ARBA00049549"/>
    </source>
</evidence>
<keyword evidence="15 29" id="KW-0472">Membrane</keyword>
<comment type="catalytic activity">
    <reaction evidence="20">
        <text>1-O-(9Z-octadecenyl)-glycerol + (9Z)-octadecenoyl-CoA = 1-O-(9Z-octadecyl)-3-(9Z-octadecenoyl)-glycerol + CoA</text>
        <dbReference type="Rhea" id="RHEA:55340"/>
        <dbReference type="ChEBI" id="CHEBI:34116"/>
        <dbReference type="ChEBI" id="CHEBI:57287"/>
        <dbReference type="ChEBI" id="CHEBI:57387"/>
        <dbReference type="ChEBI" id="CHEBI:197429"/>
    </reaction>
    <physiologicalReaction direction="left-to-right" evidence="20">
        <dbReference type="Rhea" id="RHEA:55341"/>
    </physiologicalReaction>
</comment>
<evidence type="ECO:0000256" key="21">
    <source>
        <dbReference type="ARBA" id="ARBA00048096"/>
    </source>
</evidence>
<evidence type="ECO:0000256" key="25">
    <source>
        <dbReference type="ARBA" id="ARBA00048728"/>
    </source>
</evidence>
<dbReference type="PIRSF" id="PIRSF500231">
    <property type="entry name" value="Oat_dag"/>
    <property type="match status" value="1"/>
</dbReference>
<feature type="transmembrane region" description="Helical" evidence="31">
    <location>
        <begin position="69"/>
        <end position="86"/>
    </location>
</feature>
<feature type="transmembrane region" description="Helical" evidence="31">
    <location>
        <begin position="356"/>
        <end position="375"/>
    </location>
</feature>
<accession>A0AAD9P0P8</accession>
<keyword evidence="12 31" id="KW-0812">Transmembrane</keyword>
<feature type="transmembrane region" description="Helical" evidence="31">
    <location>
        <begin position="196"/>
        <end position="216"/>
    </location>
</feature>
<evidence type="ECO:0000256" key="31">
    <source>
        <dbReference type="SAM" id="Phobius"/>
    </source>
</evidence>
<evidence type="ECO:0000256" key="4">
    <source>
        <dbReference type="ARBA" id="ARBA00001118"/>
    </source>
</evidence>
<evidence type="ECO:0000256" key="12">
    <source>
        <dbReference type="ARBA" id="ARBA00022692"/>
    </source>
</evidence>
<evidence type="ECO:0000256" key="20">
    <source>
        <dbReference type="ARBA" id="ARBA00047807"/>
    </source>
</evidence>
<organism evidence="32 33">
    <name type="scientific">Ridgeia piscesae</name>
    <name type="common">Tubeworm</name>
    <dbReference type="NCBI Taxonomy" id="27915"/>
    <lineage>
        <taxon>Eukaryota</taxon>
        <taxon>Metazoa</taxon>
        <taxon>Spiralia</taxon>
        <taxon>Lophotrochozoa</taxon>
        <taxon>Annelida</taxon>
        <taxon>Polychaeta</taxon>
        <taxon>Sedentaria</taxon>
        <taxon>Canalipalpata</taxon>
        <taxon>Sabellida</taxon>
        <taxon>Siboglinidae</taxon>
        <taxon>Ridgeia</taxon>
    </lineage>
</organism>
<evidence type="ECO:0000256" key="29">
    <source>
        <dbReference type="PIRNR" id="PIRNR000439"/>
    </source>
</evidence>
<evidence type="ECO:0000256" key="9">
    <source>
        <dbReference type="ARBA" id="ARBA00005175"/>
    </source>
</evidence>
<evidence type="ECO:0000256" key="2">
    <source>
        <dbReference type="ARBA" id="ARBA00000633"/>
    </source>
</evidence>
<evidence type="ECO:0000256" key="14">
    <source>
        <dbReference type="ARBA" id="ARBA00022989"/>
    </source>
</evidence>
<evidence type="ECO:0000256" key="26">
    <source>
        <dbReference type="ARBA" id="ARBA00048907"/>
    </source>
</evidence>
<comment type="catalytic activity">
    <reaction evidence="19">
        <text>1-O-(9Z-octadecyl)-3-(9Z-octadecenoyl)-glycerol + (9Z)-octadecenoyl-CoA = 1-O-(9Z-octadecenyl)-2,3-di-(9Z-octadecenoyl)glycerol + CoA</text>
        <dbReference type="Rhea" id="RHEA:55344"/>
        <dbReference type="ChEBI" id="CHEBI:57287"/>
        <dbReference type="ChEBI" id="CHEBI:57387"/>
        <dbReference type="ChEBI" id="CHEBI:138735"/>
        <dbReference type="ChEBI" id="CHEBI:197429"/>
    </reaction>
    <physiologicalReaction direction="left-to-right" evidence="19">
        <dbReference type="Rhea" id="RHEA:55345"/>
    </physiologicalReaction>
</comment>
<dbReference type="PANTHER" id="PTHR10408:SF7">
    <property type="entry name" value="DIACYLGLYCEROL O-ACYLTRANSFERASE 1"/>
    <property type="match status" value="1"/>
</dbReference>
<comment type="catalytic activity">
    <reaction evidence="21">
        <text>2,3-di-(9Z)-octadecenoyl-sn-glycerol + (9Z)-octadecenoyl-CoA = 1,2,3-tri-(9Z-octadecenoyl)-glycerol + CoA</text>
        <dbReference type="Rhea" id="RHEA:38439"/>
        <dbReference type="ChEBI" id="CHEBI:53753"/>
        <dbReference type="ChEBI" id="CHEBI:57287"/>
        <dbReference type="ChEBI" id="CHEBI:57387"/>
        <dbReference type="ChEBI" id="CHEBI:75824"/>
    </reaction>
    <physiologicalReaction direction="left-to-right" evidence="21">
        <dbReference type="Rhea" id="RHEA:38440"/>
    </physiologicalReaction>
</comment>
<evidence type="ECO:0000256" key="24">
    <source>
        <dbReference type="ARBA" id="ARBA00048634"/>
    </source>
</evidence>
<gene>
    <name evidence="32" type="ORF">NP493_215g07044</name>
</gene>
<comment type="catalytic activity">
    <reaction evidence="24">
        <text>an acyl-CoA + a 1,2-diacyl-sn-glycerol = a triacyl-sn-glycerol + CoA</text>
        <dbReference type="Rhea" id="RHEA:10868"/>
        <dbReference type="ChEBI" id="CHEBI:17815"/>
        <dbReference type="ChEBI" id="CHEBI:57287"/>
        <dbReference type="ChEBI" id="CHEBI:58342"/>
        <dbReference type="ChEBI" id="CHEBI:64615"/>
        <dbReference type="EC" id="2.3.1.20"/>
    </reaction>
    <physiologicalReaction direction="left-to-right" evidence="24">
        <dbReference type="Rhea" id="RHEA:10869"/>
    </physiologicalReaction>
</comment>
<feature type="transmembrane region" description="Helical" evidence="31">
    <location>
        <begin position="131"/>
        <end position="150"/>
    </location>
</feature>
<dbReference type="GO" id="GO:0019432">
    <property type="term" value="P:triglyceride biosynthetic process"/>
    <property type="evidence" value="ECO:0007669"/>
    <property type="project" value="InterPro"/>
</dbReference>
<evidence type="ECO:0000256" key="7">
    <source>
        <dbReference type="ARBA" id="ARBA00001764"/>
    </source>
</evidence>
<comment type="catalytic activity">
    <reaction evidence="18">
        <text>1,2-di-(9Z-octadecenoyl)-sn-glycerol + (9Z)-octadecenoyl-CoA = 1,2,3-tri-(9Z-octadecenoyl)-glycerol + CoA</text>
        <dbReference type="Rhea" id="RHEA:38219"/>
        <dbReference type="ChEBI" id="CHEBI:52333"/>
        <dbReference type="ChEBI" id="CHEBI:53753"/>
        <dbReference type="ChEBI" id="CHEBI:57287"/>
        <dbReference type="ChEBI" id="CHEBI:57387"/>
    </reaction>
    <physiologicalReaction direction="left-to-right" evidence="18">
        <dbReference type="Rhea" id="RHEA:38220"/>
    </physiologicalReaction>
</comment>
<comment type="catalytic activity">
    <reaction evidence="7">
        <text>all-trans-retinol + hexadecanoyl-CoA = all-trans-retinyl hexadecanoate + CoA</text>
        <dbReference type="Rhea" id="RHEA:38175"/>
        <dbReference type="ChEBI" id="CHEBI:17336"/>
        <dbReference type="ChEBI" id="CHEBI:17616"/>
        <dbReference type="ChEBI" id="CHEBI:57287"/>
        <dbReference type="ChEBI" id="CHEBI:57379"/>
    </reaction>
    <physiologicalReaction direction="left-to-right" evidence="7">
        <dbReference type="Rhea" id="RHEA:38176"/>
    </physiologicalReaction>
</comment>
<comment type="catalytic activity">
    <reaction evidence="6">
        <text>1,2-di-(9Z-octadecenoyl)-sn-glycerol + hexadecanoyl-CoA = 1,2-di-(9Z)-octadecenoyl-3-hexadecanoyl-sn-glycerol + CoA</text>
        <dbReference type="Rhea" id="RHEA:38163"/>
        <dbReference type="ChEBI" id="CHEBI:52333"/>
        <dbReference type="ChEBI" id="CHEBI:57287"/>
        <dbReference type="ChEBI" id="CHEBI:57379"/>
        <dbReference type="ChEBI" id="CHEBI:75583"/>
    </reaction>
    <physiologicalReaction direction="left-to-right" evidence="6">
        <dbReference type="Rhea" id="RHEA:38164"/>
    </physiologicalReaction>
</comment>
<name>A0AAD9P0P8_RIDPI</name>
<dbReference type="PANTHER" id="PTHR10408">
    <property type="entry name" value="STEROL O-ACYLTRANSFERASE"/>
    <property type="match status" value="1"/>
</dbReference>
<comment type="similarity">
    <text evidence="10 29">Belongs to the membrane-bound acyltransferase family. Sterol o-acyltransferase subfamily.</text>
</comment>
<evidence type="ECO:0000256" key="17">
    <source>
        <dbReference type="ARBA" id="ARBA00023610"/>
    </source>
</evidence>
<evidence type="ECO:0000256" key="18">
    <source>
        <dbReference type="ARBA" id="ARBA00047367"/>
    </source>
</evidence>
<comment type="subcellular location">
    <subcellularLocation>
        <location evidence="8 29">Endoplasmic reticulum membrane</location>
        <topology evidence="8 29">Multi-pass membrane protein</topology>
    </subcellularLocation>
</comment>
<comment type="catalytic activity">
    <reaction evidence="23">
        <text>1-octadecanoyl-2-(5Z,8Z,11Z,14Z-eicosatetraenoyl)-sn-glycerol + (9Z)-octadecenoyl-CoA = 1-octadecanoyl-2-(5Z,8Z,11Z,14Z)-eicosatetraenoyl-3-(9Z)-octadecenoyl-sn-glycerol + CoA</text>
        <dbReference type="Rhea" id="RHEA:38307"/>
        <dbReference type="ChEBI" id="CHEBI:57287"/>
        <dbReference type="ChEBI" id="CHEBI:57387"/>
        <dbReference type="ChEBI" id="CHEBI:75728"/>
        <dbReference type="ChEBI" id="CHEBI:75729"/>
    </reaction>
    <physiologicalReaction direction="left-to-right" evidence="23">
        <dbReference type="Rhea" id="RHEA:38308"/>
    </physiologicalReaction>
</comment>
<dbReference type="PIRSF" id="PIRSF000439">
    <property type="entry name" value="Oat_ACAT_DAG_ARE"/>
    <property type="match status" value="1"/>
</dbReference>
<evidence type="ECO:0000256" key="3">
    <source>
        <dbReference type="ARBA" id="ARBA00000895"/>
    </source>
</evidence>
<evidence type="ECO:0000256" key="8">
    <source>
        <dbReference type="ARBA" id="ARBA00004477"/>
    </source>
</evidence>
<comment type="catalytic activity">
    <reaction evidence="22">
        <text>2-(9Z-octadecenoyl)-glycerol + (9Z)-octadecenoyl-CoA = 1,2-di-(9Z-octadecenoyl)-sn-glycerol + CoA</text>
        <dbReference type="Rhea" id="RHEA:37911"/>
        <dbReference type="ChEBI" id="CHEBI:52333"/>
        <dbReference type="ChEBI" id="CHEBI:57287"/>
        <dbReference type="ChEBI" id="CHEBI:57387"/>
        <dbReference type="ChEBI" id="CHEBI:73990"/>
    </reaction>
    <physiologicalReaction direction="left-to-right" evidence="22">
        <dbReference type="Rhea" id="RHEA:37912"/>
    </physiologicalReaction>
</comment>
<keyword evidence="13 29" id="KW-0256">Endoplasmic reticulum</keyword>
<comment type="catalytic activity">
    <reaction evidence="5">
        <text>2-(9Z-octadecenoyl)-glycerol + hexadecanoyl-CoA = 1-hexadecanoyl-2-(9Z-octadecenoyl)-sn-glycerol + CoA</text>
        <dbReference type="Rhea" id="RHEA:38071"/>
        <dbReference type="ChEBI" id="CHEBI:57287"/>
        <dbReference type="ChEBI" id="CHEBI:57379"/>
        <dbReference type="ChEBI" id="CHEBI:73990"/>
        <dbReference type="ChEBI" id="CHEBI:75466"/>
    </reaction>
    <physiologicalReaction direction="left-to-right" evidence="5">
        <dbReference type="Rhea" id="RHEA:38072"/>
    </physiologicalReaction>
</comment>
<dbReference type="InterPro" id="IPR027251">
    <property type="entry name" value="Diacylglycerol_acylTrfase1"/>
</dbReference>
<evidence type="ECO:0000256" key="27">
    <source>
        <dbReference type="ARBA" id="ARBA00049168"/>
    </source>
</evidence>
<evidence type="ECO:0000256" key="22">
    <source>
        <dbReference type="ARBA" id="ARBA00048135"/>
    </source>
</evidence>
<dbReference type="InterPro" id="IPR014371">
    <property type="entry name" value="Oat_ACAT_DAG_ARE"/>
</dbReference>
<evidence type="ECO:0000256" key="30">
    <source>
        <dbReference type="PIRSR" id="PIRSR000439-1"/>
    </source>
</evidence>
<evidence type="ECO:0000256" key="16">
    <source>
        <dbReference type="ARBA" id="ARBA00023315"/>
    </source>
</evidence>
<evidence type="ECO:0000256" key="19">
    <source>
        <dbReference type="ARBA" id="ARBA00047609"/>
    </source>
</evidence>
<comment type="catalytic activity">
    <reaction evidence="3">
        <text>13-cis-retinol + hexadecanoyl-CoA = 13-cis-retinyl hexadecanoate + CoA</text>
        <dbReference type="Rhea" id="RHEA:55296"/>
        <dbReference type="ChEBI" id="CHEBI:45479"/>
        <dbReference type="ChEBI" id="CHEBI:57287"/>
        <dbReference type="ChEBI" id="CHEBI:57379"/>
        <dbReference type="ChEBI" id="CHEBI:138722"/>
    </reaction>
    <physiologicalReaction direction="left-to-right" evidence="3">
        <dbReference type="Rhea" id="RHEA:55297"/>
    </physiologicalReaction>
</comment>
<dbReference type="Pfam" id="PF03062">
    <property type="entry name" value="MBOAT"/>
    <property type="match status" value="1"/>
</dbReference>
<dbReference type="Proteomes" id="UP001209878">
    <property type="component" value="Unassembled WGS sequence"/>
</dbReference>
<comment type="catalytic activity">
    <reaction evidence="2">
        <text>all-trans-retinol + an acyl-CoA = an all-trans-retinyl ester + CoA</text>
        <dbReference type="Rhea" id="RHEA:11488"/>
        <dbReference type="ChEBI" id="CHEBI:17336"/>
        <dbReference type="ChEBI" id="CHEBI:57287"/>
        <dbReference type="ChEBI" id="CHEBI:58342"/>
        <dbReference type="ChEBI" id="CHEBI:63410"/>
        <dbReference type="EC" id="2.3.1.76"/>
    </reaction>
    <physiologicalReaction direction="left-to-right" evidence="2">
        <dbReference type="Rhea" id="RHEA:11489"/>
    </physiologicalReaction>
</comment>
<feature type="transmembrane region" description="Helical" evidence="31">
    <location>
        <begin position="237"/>
        <end position="256"/>
    </location>
</feature>
<comment type="subunit">
    <text evidence="17">Homodimer or homotetramer; both forms have similar enzymatic activities.</text>
</comment>
<comment type="caution">
    <text evidence="32">The sequence shown here is derived from an EMBL/GenBank/DDBJ whole genome shotgun (WGS) entry which is preliminary data.</text>
</comment>
<evidence type="ECO:0000256" key="10">
    <source>
        <dbReference type="ARBA" id="ARBA00009010"/>
    </source>
</evidence>
<comment type="catalytic activity">
    <reaction evidence="25">
        <text>1,2-di-(9Z-octadecenoyl)-glycerol + (9Z)-octadecenoate + H(+) = 1,2,3-tri-(9Z-octadecenoyl)-glycerol + H2O</text>
        <dbReference type="Rhea" id="RHEA:38379"/>
        <dbReference type="ChEBI" id="CHEBI:15377"/>
        <dbReference type="ChEBI" id="CHEBI:15378"/>
        <dbReference type="ChEBI" id="CHEBI:30823"/>
        <dbReference type="ChEBI" id="CHEBI:52323"/>
        <dbReference type="ChEBI" id="CHEBI:53753"/>
    </reaction>
    <physiologicalReaction direction="left-to-right" evidence="25">
        <dbReference type="Rhea" id="RHEA:38380"/>
    </physiologicalReaction>
</comment>
<dbReference type="AlphaFoldDB" id="A0AAD9P0P8"/>
<evidence type="ECO:0000256" key="5">
    <source>
        <dbReference type="ARBA" id="ARBA00001313"/>
    </source>
</evidence>
<feature type="transmembrane region" description="Helical" evidence="31">
    <location>
        <begin position="287"/>
        <end position="305"/>
    </location>
</feature>
<evidence type="ECO:0000256" key="6">
    <source>
        <dbReference type="ARBA" id="ARBA00001349"/>
    </source>
</evidence>
<evidence type="ECO:0000256" key="1">
    <source>
        <dbReference type="ARBA" id="ARBA00000174"/>
    </source>
</evidence>
<evidence type="ECO:0000256" key="15">
    <source>
        <dbReference type="ARBA" id="ARBA00023136"/>
    </source>
</evidence>
<comment type="catalytic activity">
    <reaction evidence="27">
        <text>1-(9Z-octadecenoyl)-glycerol + (9Z)-octadecenoyl-CoA = 1,2-di-(9Z-octadecenoyl)-glycerol + CoA</text>
        <dbReference type="Rhea" id="RHEA:37915"/>
        <dbReference type="ChEBI" id="CHEBI:52323"/>
        <dbReference type="ChEBI" id="CHEBI:57287"/>
        <dbReference type="ChEBI" id="CHEBI:57387"/>
        <dbReference type="ChEBI" id="CHEBI:75342"/>
    </reaction>
    <physiologicalReaction direction="left-to-right" evidence="27">
        <dbReference type="Rhea" id="RHEA:37916"/>
    </physiologicalReaction>
</comment>
<dbReference type="GO" id="GO:0004144">
    <property type="term" value="F:diacylglycerol O-acyltransferase activity"/>
    <property type="evidence" value="ECO:0007669"/>
    <property type="project" value="UniProtKB-EC"/>
</dbReference>
<keyword evidence="11 29" id="KW-0808">Transferase</keyword>
<dbReference type="GO" id="GO:0050252">
    <property type="term" value="F:retinol O-fatty-acyltransferase activity"/>
    <property type="evidence" value="ECO:0007669"/>
    <property type="project" value="UniProtKB-EC"/>
</dbReference>
<comment type="catalytic activity">
    <reaction evidence="28">
        <text>1,3-di-(9Z-octadecenoyl)-glycerol + (9Z)-octadecenoyl-CoA = 1,2,3-tri-(9Z-octadecenoyl)-glycerol + CoA</text>
        <dbReference type="Rhea" id="RHEA:38435"/>
        <dbReference type="ChEBI" id="CHEBI:53753"/>
        <dbReference type="ChEBI" id="CHEBI:57287"/>
        <dbReference type="ChEBI" id="CHEBI:57387"/>
        <dbReference type="ChEBI" id="CHEBI:75735"/>
    </reaction>
    <physiologicalReaction direction="left-to-right" evidence="28">
        <dbReference type="Rhea" id="RHEA:38436"/>
    </physiologicalReaction>
</comment>
<sequence>MSHVCCRCHENADSLFSSSSGFNNYRGILNLCIILLVLSSTRVALENVIKYGILMDPVILIQACVRDPYNWPCFSLILFSNFFILSAHHIEVQLSKDYFSENLGCWLHIFNLAVVICFPAINVLYVHPSPVFSSVALACYTAVFLKLISYKQVNKWCRLDAATACTRPSRLRQRSVSAAATSVPGNMKGYILQDKLTLVFLLLFSDLYYFMFAPTLCYQLNFPRSARIRKRFLIKRILEMIFLWGLMIGLVQQWIVPTVNNSVVPFQQLQLSRIVERLLKLAVPNHLIWLMFFYWLFHSCLNVVAELMRFGDRVFYLDWWNAETVQYFWKNWNIPVHKWASRHLYKPMLSHGYTKMQANIAVFVLSAFFHEYLVSVPLRMFRVWAFMGLIGQIPFAMFVDRFLDGKTGNMAVWMSLIIGQPIAILMYYHDYYVMHLTAPE</sequence>
<evidence type="ECO:0000256" key="23">
    <source>
        <dbReference type="ARBA" id="ARBA00048614"/>
    </source>
</evidence>
<dbReference type="EMBL" id="JAODUO010000216">
    <property type="protein sequence ID" value="KAK2186008.1"/>
    <property type="molecule type" value="Genomic_DNA"/>
</dbReference>
<keyword evidence="16 29" id="KW-0012">Acyltransferase</keyword>
<comment type="catalytic activity">
    <reaction evidence="26">
        <text>hexadecan-1-ol + hexadecanoyl-CoA = hexadecyl hexadecanoate + CoA</text>
        <dbReference type="Rhea" id="RHEA:38167"/>
        <dbReference type="ChEBI" id="CHEBI:16125"/>
        <dbReference type="ChEBI" id="CHEBI:57287"/>
        <dbReference type="ChEBI" id="CHEBI:57379"/>
        <dbReference type="ChEBI" id="CHEBI:75584"/>
    </reaction>
    <physiologicalReaction direction="left-to-right" evidence="26">
        <dbReference type="Rhea" id="RHEA:38168"/>
    </physiologicalReaction>
</comment>
<feature type="transmembrane region" description="Helical" evidence="31">
    <location>
        <begin position="411"/>
        <end position="429"/>
    </location>
</feature>
<protein>
    <recommendedName>
        <fullName evidence="29">O-acyltransferase</fullName>
    </recommendedName>
</protein>
<dbReference type="GO" id="GO:0005789">
    <property type="term" value="C:endoplasmic reticulum membrane"/>
    <property type="evidence" value="ECO:0007669"/>
    <property type="project" value="UniProtKB-SubCell"/>
</dbReference>
<keyword evidence="33" id="KW-1185">Reference proteome</keyword>
<comment type="pathway">
    <text evidence="9">Lipid metabolism; glycerolipid metabolism.</text>
</comment>
<evidence type="ECO:0000313" key="32">
    <source>
        <dbReference type="EMBL" id="KAK2186008.1"/>
    </source>
</evidence>
<keyword evidence="14 31" id="KW-1133">Transmembrane helix</keyword>
<reference evidence="32" key="1">
    <citation type="journal article" date="2023" name="Mol. Biol. Evol.">
        <title>Third-Generation Sequencing Reveals the Adaptive Role of the Epigenome in Three Deep-Sea Polychaetes.</title>
        <authorList>
            <person name="Perez M."/>
            <person name="Aroh O."/>
            <person name="Sun Y."/>
            <person name="Lan Y."/>
            <person name="Juniper S.K."/>
            <person name="Young C.R."/>
            <person name="Angers B."/>
            <person name="Qian P.Y."/>
        </authorList>
    </citation>
    <scope>NUCLEOTIDE SEQUENCE</scope>
    <source>
        <strain evidence="32">R07B-5</strain>
    </source>
</reference>
<evidence type="ECO:0000313" key="33">
    <source>
        <dbReference type="Proteomes" id="UP001209878"/>
    </source>
</evidence>
<evidence type="ECO:0000256" key="13">
    <source>
        <dbReference type="ARBA" id="ARBA00022824"/>
    </source>
</evidence>
<proteinExistence type="inferred from homology"/>
<feature type="active site" evidence="30">
    <location>
        <position position="370"/>
    </location>
</feature>
<comment type="catalytic activity">
    <reaction evidence="4">
        <text>hexadecane-1,2-diol + 2 hexadecanoyl-CoA = 1,2-O,O-dihexadecanoyl-1,2-hexadecanediol + 2 CoA</text>
        <dbReference type="Rhea" id="RHEA:38211"/>
        <dbReference type="ChEBI" id="CHEBI:57287"/>
        <dbReference type="ChEBI" id="CHEBI:57379"/>
        <dbReference type="ChEBI" id="CHEBI:75586"/>
        <dbReference type="ChEBI" id="CHEBI:75608"/>
    </reaction>
    <physiologicalReaction direction="left-to-right" evidence="4">
        <dbReference type="Rhea" id="RHEA:38212"/>
    </physiologicalReaction>
</comment>